<sequence>MVWMSLARDMRHNINNSTIQNNVEVPIEVSEGSLDEEMLQLRQERINLGEEQRKLERNARMVKSEMMIAECQEVLILFEREFSAAFDVVLDNNGKDLDTVRPVVDWAKSASVKQFLCISSAGIYKQIDELHLMLKGFREQQPWALTQKRIRGNLKDDVASPGDTIISGIRCMVSMVITEFRNFNGDEMVRAINRHSVTHLPTLPPLLMALISRKALERGARGSTFVDTGEGVNKAALVVDLVMVSTSGDILADPSILITFRVKKLAEEPAEKIGEALVYQKGTEETTEIEKFRADELELAGVKAAQKRELKRNVKHEMAMLSDAKNQALSHADDAIKIEEIHTEKVEFLFAELCHVKALLDSNVKLKSNESTKELNTEVKFLKED</sequence>
<evidence type="ECO:0000313" key="1">
    <source>
        <dbReference type="EMBL" id="KAF9604503.1"/>
    </source>
</evidence>
<accession>A0A835HUF2</accession>
<dbReference type="Proteomes" id="UP000631114">
    <property type="component" value="Unassembled WGS sequence"/>
</dbReference>
<comment type="caution">
    <text evidence="1">The sequence shown here is derived from an EMBL/GenBank/DDBJ whole genome shotgun (WGS) entry which is preliminary data.</text>
</comment>
<evidence type="ECO:0000313" key="2">
    <source>
        <dbReference type="Proteomes" id="UP000631114"/>
    </source>
</evidence>
<proteinExistence type="predicted"/>
<organism evidence="1 2">
    <name type="scientific">Coptis chinensis</name>
    <dbReference type="NCBI Taxonomy" id="261450"/>
    <lineage>
        <taxon>Eukaryota</taxon>
        <taxon>Viridiplantae</taxon>
        <taxon>Streptophyta</taxon>
        <taxon>Embryophyta</taxon>
        <taxon>Tracheophyta</taxon>
        <taxon>Spermatophyta</taxon>
        <taxon>Magnoliopsida</taxon>
        <taxon>Ranunculales</taxon>
        <taxon>Ranunculaceae</taxon>
        <taxon>Coptidoideae</taxon>
        <taxon>Coptis</taxon>
    </lineage>
</organism>
<dbReference type="OrthoDB" id="6350175at2759"/>
<protein>
    <submittedName>
        <fullName evidence="1">Uncharacterized protein</fullName>
    </submittedName>
</protein>
<name>A0A835HUF2_9MAGN</name>
<dbReference type="EMBL" id="JADFTS010000005">
    <property type="protein sequence ID" value="KAF9604503.1"/>
    <property type="molecule type" value="Genomic_DNA"/>
</dbReference>
<keyword evidence="2" id="KW-1185">Reference proteome</keyword>
<reference evidence="1 2" key="1">
    <citation type="submission" date="2020-10" db="EMBL/GenBank/DDBJ databases">
        <title>The Coptis chinensis genome and diversification of protoberbering-type alkaloids.</title>
        <authorList>
            <person name="Wang B."/>
            <person name="Shu S."/>
            <person name="Song C."/>
            <person name="Liu Y."/>
        </authorList>
    </citation>
    <scope>NUCLEOTIDE SEQUENCE [LARGE SCALE GENOMIC DNA]</scope>
    <source>
        <strain evidence="1">HL-2020</strain>
        <tissue evidence="1">Leaf</tissue>
    </source>
</reference>
<dbReference type="AlphaFoldDB" id="A0A835HUF2"/>
<gene>
    <name evidence="1" type="ORF">IFM89_007624</name>
</gene>